<proteinExistence type="predicted"/>
<protein>
    <recommendedName>
        <fullName evidence="3">Galactose mutarotase-like enzyme</fullName>
    </recommendedName>
</protein>
<dbReference type="AlphaFoldDB" id="A0A4R6VRK7"/>
<evidence type="ECO:0008006" key="3">
    <source>
        <dbReference type="Google" id="ProtNLM"/>
    </source>
</evidence>
<dbReference type="InterPro" id="IPR014718">
    <property type="entry name" value="GH-type_carb-bd"/>
</dbReference>
<comment type="caution">
    <text evidence="1">The sequence shown here is derived from an EMBL/GenBank/DDBJ whole genome shotgun (WGS) entry which is preliminary data.</text>
</comment>
<reference evidence="1 2" key="1">
    <citation type="submission" date="2019-03" db="EMBL/GenBank/DDBJ databases">
        <title>Genomic Encyclopedia of Type Strains, Phase III (KMG-III): the genomes of soil and plant-associated and newly described type strains.</title>
        <authorList>
            <person name="Whitman W."/>
        </authorList>
    </citation>
    <scope>NUCLEOTIDE SEQUENCE [LARGE SCALE GENOMIC DNA]</scope>
    <source>
        <strain evidence="1 2">CGMCC 1.7002</strain>
    </source>
</reference>
<dbReference type="GO" id="GO:0005975">
    <property type="term" value="P:carbohydrate metabolic process"/>
    <property type="evidence" value="ECO:0007669"/>
    <property type="project" value="InterPro"/>
</dbReference>
<gene>
    <name evidence="1" type="ORF">ATL17_0026</name>
</gene>
<name>A0A4R6VRK7_9HYPH</name>
<dbReference type="EMBL" id="SNYR01000001">
    <property type="protein sequence ID" value="TDQ66041.1"/>
    <property type="molecule type" value="Genomic_DNA"/>
</dbReference>
<dbReference type="Gene3D" id="2.70.98.10">
    <property type="match status" value="1"/>
</dbReference>
<dbReference type="Proteomes" id="UP000295391">
    <property type="component" value="Unassembled WGS sequence"/>
</dbReference>
<organism evidence="1 2">
    <name type="scientific">Maritalea mobilis</name>
    <dbReference type="NCBI Taxonomy" id="483324"/>
    <lineage>
        <taxon>Bacteria</taxon>
        <taxon>Pseudomonadati</taxon>
        <taxon>Pseudomonadota</taxon>
        <taxon>Alphaproteobacteria</taxon>
        <taxon>Hyphomicrobiales</taxon>
        <taxon>Devosiaceae</taxon>
        <taxon>Maritalea</taxon>
    </lineage>
</organism>
<dbReference type="GO" id="GO:0003824">
    <property type="term" value="F:catalytic activity"/>
    <property type="evidence" value="ECO:0007669"/>
    <property type="project" value="InterPro"/>
</dbReference>
<dbReference type="InterPro" id="IPR011013">
    <property type="entry name" value="Gal_mutarotase_sf_dom"/>
</dbReference>
<accession>A0A4R6VRK7</accession>
<evidence type="ECO:0000313" key="1">
    <source>
        <dbReference type="EMBL" id="TDQ66041.1"/>
    </source>
</evidence>
<dbReference type="SUPFAM" id="SSF74650">
    <property type="entry name" value="Galactose mutarotase-like"/>
    <property type="match status" value="1"/>
</dbReference>
<sequence length="332" mass="37111">MEKTFEWRHGQLSVQALGGMIGPVEFKLPNGRRVSPFQVAPWGEDDRRTELPGILQRLRGEWPCVPFGTDALRELPENWPAVGVDKNFATDPHGFSANHNWQFDQVSSDMISMSIRYPDEHPIEMLRRTITPDPTAPALDFELEVIVREACDLSFGLHPTFKVLGRPGDMRIDAKHYDFVHSFPGDVEPGAALFAPNQTFEKLENAAGRNGQQIDASQLPLPEECEDLLQIVGINGEVGLEYTAEKYAVNLNWQKEHFGSLLLWYSNKGRKAYPWNGRHQALGMEPICGAFDLGPSQSKAGNPISESGTPTTMRFKPGIPFKTKYRIAAAPL</sequence>
<dbReference type="GO" id="GO:0030246">
    <property type="term" value="F:carbohydrate binding"/>
    <property type="evidence" value="ECO:0007669"/>
    <property type="project" value="InterPro"/>
</dbReference>
<keyword evidence="2" id="KW-1185">Reference proteome</keyword>
<dbReference type="OrthoDB" id="7335506at2"/>
<evidence type="ECO:0000313" key="2">
    <source>
        <dbReference type="Proteomes" id="UP000295391"/>
    </source>
</evidence>
<dbReference type="RefSeq" id="WP_133570765.1">
    <property type="nucleotide sequence ID" value="NZ_SNYR01000001.1"/>
</dbReference>